<sequence length="101" mass="11259">MIQIGAILSGFSLYALFAWKPIWQMANARSAEEIFSYFIVVGMLLFGVFMTSGGKTNFSIMRFTPSFVAGVMCSMGYATETYWLMAAGGVIFAAFWIWFGE</sequence>
<protein>
    <submittedName>
        <fullName evidence="2">Uncharacterized protein</fullName>
    </submittedName>
</protein>
<feature type="transmembrane region" description="Helical" evidence="1">
    <location>
        <begin position="82"/>
        <end position="99"/>
    </location>
</feature>
<evidence type="ECO:0000256" key="1">
    <source>
        <dbReference type="SAM" id="Phobius"/>
    </source>
</evidence>
<organism evidence="2 3">
    <name type="scientific">Erythrobacter aureus</name>
    <dbReference type="NCBI Taxonomy" id="2182384"/>
    <lineage>
        <taxon>Bacteria</taxon>
        <taxon>Pseudomonadati</taxon>
        <taxon>Pseudomonadota</taxon>
        <taxon>Alphaproteobacteria</taxon>
        <taxon>Sphingomonadales</taxon>
        <taxon>Erythrobacteraceae</taxon>
        <taxon>Erythrobacter/Porphyrobacter group</taxon>
        <taxon>Erythrobacter</taxon>
    </lineage>
</organism>
<accession>A0A345YIK4</accession>
<evidence type="ECO:0000313" key="2">
    <source>
        <dbReference type="EMBL" id="AXK43756.1"/>
    </source>
</evidence>
<reference evidence="2 3" key="1">
    <citation type="submission" date="2018-07" db="EMBL/GenBank/DDBJ databases">
        <title>Genome sequence of Erythrobacter strain YH-07, an antagonistic bacterium isolated from Yellow Sea.</title>
        <authorList>
            <person name="Tang T."/>
            <person name="Liu Q."/>
            <person name="Sun X."/>
        </authorList>
    </citation>
    <scope>NUCLEOTIDE SEQUENCE [LARGE SCALE GENOMIC DNA]</scope>
    <source>
        <strain evidence="2 3">YH-07</strain>
        <plasmid evidence="2 3">unnamed</plasmid>
    </source>
</reference>
<dbReference type="Proteomes" id="UP000254508">
    <property type="component" value="Plasmid unnamed"/>
</dbReference>
<feature type="transmembrane region" description="Helical" evidence="1">
    <location>
        <begin position="34"/>
        <end position="52"/>
    </location>
</feature>
<dbReference type="EMBL" id="CP031358">
    <property type="protein sequence ID" value="AXK43756.1"/>
    <property type="molecule type" value="Genomic_DNA"/>
</dbReference>
<keyword evidence="1" id="KW-0472">Membrane</keyword>
<dbReference type="KEGG" id="err:DVR09_14965"/>
<dbReference type="RefSeq" id="WP_115418069.1">
    <property type="nucleotide sequence ID" value="NZ_CP031358.1"/>
</dbReference>
<name>A0A345YIK4_9SPHN</name>
<dbReference type="AlphaFoldDB" id="A0A345YIK4"/>
<proteinExistence type="predicted"/>
<geneLocation type="plasmid" evidence="2 3">
    <name>unnamed</name>
</geneLocation>
<keyword evidence="1" id="KW-0812">Transmembrane</keyword>
<gene>
    <name evidence="2" type="ORF">DVR09_14965</name>
</gene>
<keyword evidence="2" id="KW-0614">Plasmid</keyword>
<keyword evidence="3" id="KW-1185">Reference proteome</keyword>
<evidence type="ECO:0000313" key="3">
    <source>
        <dbReference type="Proteomes" id="UP000254508"/>
    </source>
</evidence>
<keyword evidence="1" id="KW-1133">Transmembrane helix</keyword>